<protein>
    <submittedName>
        <fullName evidence="1">Reverse transcriptase</fullName>
    </submittedName>
</protein>
<gene>
    <name evidence="1" type="ORF">PHMEG_00026242</name>
</gene>
<keyword evidence="1" id="KW-0695">RNA-directed DNA polymerase</keyword>
<reference evidence="2" key="1">
    <citation type="submission" date="2017-03" db="EMBL/GenBank/DDBJ databases">
        <title>Phytopthora megakarya and P. palmivora, two closely related causual agents of cacao black pod achieved similar genome size and gene model numbers by different mechanisms.</title>
        <authorList>
            <person name="Ali S."/>
            <person name="Shao J."/>
            <person name="Larry D.J."/>
            <person name="Kronmiller B."/>
            <person name="Shen D."/>
            <person name="Strem M.D."/>
            <person name="Melnick R.L."/>
            <person name="Guiltinan M.J."/>
            <person name="Tyler B.M."/>
            <person name="Meinhardt L.W."/>
            <person name="Bailey B.A."/>
        </authorList>
    </citation>
    <scope>NUCLEOTIDE SEQUENCE [LARGE SCALE GENOMIC DNA]</scope>
    <source>
        <strain evidence="2">zdho120</strain>
    </source>
</reference>
<evidence type="ECO:0000313" key="2">
    <source>
        <dbReference type="Proteomes" id="UP000198211"/>
    </source>
</evidence>
<accession>A0A225VAV4</accession>
<sequence length="186" mass="21922">MNRNDRGSHWLQLRKTVTTTHKWITRVSPLWAGKRRWTRSFGQYRRVIGCKRREQAIAAVKEATNAWMMKNSVIGDAMVTVSWETVNRIVGISTYEHQHYYRLKLRRLTRWNQQSPSLDCLHIGCHDTSSSLSHIFWVCQSAQQMWSSFLVRWRRVDGGVEIGTQAEIFSLRLDLPPENLLLRVKR</sequence>
<dbReference type="Proteomes" id="UP000198211">
    <property type="component" value="Unassembled WGS sequence"/>
</dbReference>
<dbReference type="GO" id="GO:0003964">
    <property type="term" value="F:RNA-directed DNA polymerase activity"/>
    <property type="evidence" value="ECO:0007669"/>
    <property type="project" value="UniProtKB-KW"/>
</dbReference>
<organism evidence="1 2">
    <name type="scientific">Phytophthora megakarya</name>
    <dbReference type="NCBI Taxonomy" id="4795"/>
    <lineage>
        <taxon>Eukaryota</taxon>
        <taxon>Sar</taxon>
        <taxon>Stramenopiles</taxon>
        <taxon>Oomycota</taxon>
        <taxon>Peronosporomycetes</taxon>
        <taxon>Peronosporales</taxon>
        <taxon>Peronosporaceae</taxon>
        <taxon>Phytophthora</taxon>
    </lineage>
</organism>
<keyword evidence="1" id="KW-0808">Transferase</keyword>
<comment type="caution">
    <text evidence="1">The sequence shown here is derived from an EMBL/GenBank/DDBJ whole genome shotgun (WGS) entry which is preliminary data.</text>
</comment>
<evidence type="ECO:0000313" key="1">
    <source>
        <dbReference type="EMBL" id="OWZ02234.1"/>
    </source>
</evidence>
<dbReference type="OrthoDB" id="93508at2759"/>
<dbReference type="EMBL" id="NBNE01006306">
    <property type="protein sequence ID" value="OWZ02234.1"/>
    <property type="molecule type" value="Genomic_DNA"/>
</dbReference>
<keyword evidence="1" id="KW-0548">Nucleotidyltransferase</keyword>
<dbReference type="AlphaFoldDB" id="A0A225VAV4"/>
<proteinExistence type="predicted"/>
<name>A0A225VAV4_9STRA</name>
<keyword evidence="2" id="KW-1185">Reference proteome</keyword>